<feature type="chain" id="PRO_5035318517" evidence="5">
    <location>
        <begin position="25"/>
        <end position="205"/>
    </location>
</feature>
<dbReference type="SUPFAM" id="SSF48726">
    <property type="entry name" value="Immunoglobulin"/>
    <property type="match status" value="1"/>
</dbReference>
<dbReference type="Pfam" id="PF07686">
    <property type="entry name" value="V-set"/>
    <property type="match status" value="1"/>
</dbReference>
<dbReference type="InterPro" id="IPR003599">
    <property type="entry name" value="Ig_sub"/>
</dbReference>
<comment type="subcellular location">
    <subcellularLocation>
        <location evidence="1">Membrane</location>
    </subcellularLocation>
</comment>
<dbReference type="InterPro" id="IPR007110">
    <property type="entry name" value="Ig-like_dom"/>
</dbReference>
<name>A0A8J0U2D8_XENLA</name>
<gene>
    <name evidence="8" type="primary">LOC108703523</name>
</gene>
<proteinExistence type="predicted"/>
<dbReference type="PANTHER" id="PTHR24100:SF151">
    <property type="entry name" value="ICOS LIGAND"/>
    <property type="match status" value="1"/>
</dbReference>
<dbReference type="Gene3D" id="2.60.40.10">
    <property type="entry name" value="Immunoglobulins"/>
    <property type="match status" value="1"/>
</dbReference>
<reference evidence="7" key="1">
    <citation type="submission" date="2024-06" db="UniProtKB">
        <authorList>
            <consortium name="RefSeq"/>
        </authorList>
    </citation>
    <scope>NUCLEOTIDE SEQUENCE [LARGE SCALE GENOMIC DNA]</scope>
    <source>
        <strain evidence="7">J_2021</strain>
    </source>
</reference>
<sequence>MASAAAAPLALTGQMLMYLSLAAAASVSCPNSHQGMVSAVLGDTAQLPCNFSSPAGHPAHKAKVVWQKQEDEEELVVHFQNGRENGDSQHRNYRNRTFIRQDWFQQGDGGVELKQVKGEDDGIYICWVTLLPLGPHTQHRCCEVVLTVISRTMADAPDVSVSAPGDHVTVWIIFIGSVFLLMFLPVVLTHLNTYSQTHRSSYGSL</sequence>
<dbReference type="InterPro" id="IPR050504">
    <property type="entry name" value="IgSF_BTN/MOG"/>
</dbReference>
<dbReference type="OrthoDB" id="9906803at2759"/>
<keyword evidence="3" id="KW-0393">Immunoglobulin domain</keyword>
<dbReference type="InterPro" id="IPR013783">
    <property type="entry name" value="Ig-like_fold"/>
</dbReference>
<evidence type="ECO:0000313" key="7">
    <source>
        <dbReference type="Proteomes" id="UP000186698"/>
    </source>
</evidence>
<feature type="signal peptide" evidence="5">
    <location>
        <begin position="1"/>
        <end position="24"/>
    </location>
</feature>
<dbReference type="InterPro" id="IPR036179">
    <property type="entry name" value="Ig-like_dom_sf"/>
</dbReference>
<keyword evidence="7" id="KW-1185">Reference proteome</keyword>
<dbReference type="GeneID" id="108703523"/>
<dbReference type="KEGG" id="xla:108703523"/>
<organism evidence="7 8">
    <name type="scientific">Xenopus laevis</name>
    <name type="common">African clawed frog</name>
    <dbReference type="NCBI Taxonomy" id="8355"/>
    <lineage>
        <taxon>Eukaryota</taxon>
        <taxon>Metazoa</taxon>
        <taxon>Chordata</taxon>
        <taxon>Craniata</taxon>
        <taxon>Vertebrata</taxon>
        <taxon>Euteleostomi</taxon>
        <taxon>Amphibia</taxon>
        <taxon>Batrachia</taxon>
        <taxon>Anura</taxon>
        <taxon>Pipoidea</taxon>
        <taxon>Pipidae</taxon>
        <taxon>Xenopodinae</taxon>
        <taxon>Xenopus</taxon>
        <taxon>Xenopus</taxon>
    </lineage>
</organism>
<evidence type="ECO:0000259" key="6">
    <source>
        <dbReference type="PROSITE" id="PS50835"/>
    </source>
</evidence>
<feature type="domain" description="Ig-like" evidence="6">
    <location>
        <begin position="30"/>
        <end position="129"/>
    </location>
</feature>
<dbReference type="GO" id="GO:0005102">
    <property type="term" value="F:signaling receptor binding"/>
    <property type="evidence" value="ECO:0007669"/>
    <property type="project" value="TreeGrafter"/>
</dbReference>
<reference evidence="8" key="2">
    <citation type="submission" date="2025-08" db="UniProtKB">
        <authorList>
            <consortium name="RefSeq"/>
        </authorList>
    </citation>
    <scope>IDENTIFICATION</scope>
    <source>
        <strain evidence="8">J_2021</strain>
        <tissue evidence="8">Erythrocytes</tissue>
    </source>
</reference>
<evidence type="ECO:0000256" key="4">
    <source>
        <dbReference type="SAM" id="Phobius"/>
    </source>
</evidence>
<evidence type="ECO:0000256" key="1">
    <source>
        <dbReference type="ARBA" id="ARBA00004370"/>
    </source>
</evidence>
<dbReference type="PANTHER" id="PTHR24100">
    <property type="entry name" value="BUTYROPHILIN"/>
    <property type="match status" value="1"/>
</dbReference>
<feature type="transmembrane region" description="Helical" evidence="4">
    <location>
        <begin position="168"/>
        <end position="191"/>
    </location>
</feature>
<dbReference type="InterPro" id="IPR013106">
    <property type="entry name" value="Ig_V-set"/>
</dbReference>
<keyword evidence="4" id="KW-1133">Transmembrane helix</keyword>
<keyword evidence="4" id="KW-0812">Transmembrane</keyword>
<dbReference type="RefSeq" id="XP_018095180.1">
    <property type="nucleotide sequence ID" value="XM_018239691.2"/>
</dbReference>
<dbReference type="GO" id="GO:0050852">
    <property type="term" value="P:T cell receptor signaling pathway"/>
    <property type="evidence" value="ECO:0007669"/>
    <property type="project" value="TreeGrafter"/>
</dbReference>
<evidence type="ECO:0000313" key="8">
    <source>
        <dbReference type="RefSeq" id="XP_018095180.1"/>
    </source>
</evidence>
<dbReference type="PROSITE" id="PS50835">
    <property type="entry name" value="IG_LIKE"/>
    <property type="match status" value="1"/>
</dbReference>
<dbReference type="GO" id="GO:0009897">
    <property type="term" value="C:external side of plasma membrane"/>
    <property type="evidence" value="ECO:0007669"/>
    <property type="project" value="TreeGrafter"/>
</dbReference>
<dbReference type="GO" id="GO:0001817">
    <property type="term" value="P:regulation of cytokine production"/>
    <property type="evidence" value="ECO:0007669"/>
    <property type="project" value="TreeGrafter"/>
</dbReference>
<dbReference type="Proteomes" id="UP000186698">
    <property type="component" value="Chromosome 3S"/>
</dbReference>
<protein>
    <submittedName>
        <fullName evidence="8">Nectin-4</fullName>
    </submittedName>
</protein>
<evidence type="ECO:0000256" key="3">
    <source>
        <dbReference type="ARBA" id="ARBA00023319"/>
    </source>
</evidence>
<accession>A0A8J0U2D8</accession>
<dbReference type="AlphaFoldDB" id="A0A8J0U2D8"/>
<evidence type="ECO:0000256" key="2">
    <source>
        <dbReference type="ARBA" id="ARBA00023136"/>
    </source>
</evidence>
<keyword evidence="2 4" id="KW-0472">Membrane</keyword>
<evidence type="ECO:0000256" key="5">
    <source>
        <dbReference type="SAM" id="SignalP"/>
    </source>
</evidence>
<dbReference type="SMART" id="SM00409">
    <property type="entry name" value="IG"/>
    <property type="match status" value="1"/>
</dbReference>
<keyword evidence="5" id="KW-0732">Signal</keyword>